<dbReference type="Gene3D" id="3.40.50.261">
    <property type="entry name" value="Succinyl-CoA synthetase domains"/>
    <property type="match status" value="2"/>
</dbReference>
<reference evidence="5" key="2">
    <citation type="submission" date="2018-04" db="EMBL/GenBank/DDBJ databases">
        <title>Complete genome sequence of Sulfodiicoccus acidiphilus strain HS-1.</title>
        <authorList>
            <person name="Sakai H.D."/>
            <person name="Kurosawa N."/>
        </authorList>
    </citation>
    <scope>NUCLEOTIDE SEQUENCE [LARGE SCALE GENOMIC DNA]</scope>
    <source>
        <strain evidence="5">HS-1</strain>
    </source>
</reference>
<feature type="domain" description="ATP-citrate synthase/succinyl-CoA ligase C-terminal" evidence="1">
    <location>
        <begin position="355"/>
        <end position="497"/>
    </location>
</feature>
<organism evidence="3 5">
    <name type="scientific">Sulfodiicoccus acidiphilus</name>
    <dbReference type="NCBI Taxonomy" id="1670455"/>
    <lineage>
        <taxon>Archaea</taxon>
        <taxon>Thermoproteota</taxon>
        <taxon>Thermoprotei</taxon>
        <taxon>Sulfolobales</taxon>
        <taxon>Sulfolobaceae</taxon>
        <taxon>Sulfodiicoccus</taxon>
    </lineage>
</organism>
<gene>
    <name evidence="4" type="ORF">GCM10007116_14350</name>
    <name evidence="3" type="ORF">HS1genome_2118</name>
</gene>
<dbReference type="InterPro" id="IPR003781">
    <property type="entry name" value="CoA-bd"/>
</dbReference>
<dbReference type="RefSeq" id="WP_126451002.1">
    <property type="nucleotide sequence ID" value="NZ_AP018553.1"/>
</dbReference>
<dbReference type="GeneID" id="38667576"/>
<evidence type="ECO:0000313" key="4">
    <source>
        <dbReference type="EMBL" id="GGT97924.1"/>
    </source>
</evidence>
<name>A0A348B6C7_9CREN</name>
<evidence type="ECO:0000259" key="1">
    <source>
        <dbReference type="Pfam" id="PF00549"/>
    </source>
</evidence>
<keyword evidence="5" id="KW-1185">Reference proteome</keyword>
<dbReference type="Proteomes" id="UP000276741">
    <property type="component" value="Chromosome"/>
</dbReference>
<dbReference type="GO" id="GO:0005829">
    <property type="term" value="C:cytosol"/>
    <property type="evidence" value="ECO:0007669"/>
    <property type="project" value="TreeGrafter"/>
</dbReference>
<dbReference type="AlphaFoldDB" id="A0A348B6C7"/>
<dbReference type="GO" id="GO:0004775">
    <property type="term" value="F:succinate-CoA ligase (ADP-forming) activity"/>
    <property type="evidence" value="ECO:0007669"/>
    <property type="project" value="TreeGrafter"/>
</dbReference>
<dbReference type="PANTHER" id="PTHR11117:SF24">
    <property type="entry name" value="PROTEIN FDRA"/>
    <property type="match status" value="1"/>
</dbReference>
<dbReference type="InterPro" id="IPR005811">
    <property type="entry name" value="SUCC_ACL_C"/>
</dbReference>
<evidence type="ECO:0000313" key="3">
    <source>
        <dbReference type="EMBL" id="BBD73729.1"/>
    </source>
</evidence>
<dbReference type="EMBL" id="AP018553">
    <property type="protein sequence ID" value="BBD73729.1"/>
    <property type="molecule type" value="Genomic_DNA"/>
</dbReference>
<dbReference type="PANTHER" id="PTHR11117">
    <property type="entry name" value="SUCCINYL-COA LIGASE SUBUNIT ALPHA"/>
    <property type="match status" value="1"/>
</dbReference>
<dbReference type="Pfam" id="PF00549">
    <property type="entry name" value="Ligase_CoA"/>
    <property type="match status" value="1"/>
</dbReference>
<feature type="domain" description="CoA-binding" evidence="2">
    <location>
        <begin position="198"/>
        <end position="288"/>
    </location>
</feature>
<dbReference type="KEGG" id="sacd:HS1genome_2118"/>
<dbReference type="Gene3D" id="3.40.50.720">
    <property type="entry name" value="NAD(P)-binding Rossmann-like Domain"/>
    <property type="match status" value="1"/>
</dbReference>
<dbReference type="InterPro" id="IPR016102">
    <property type="entry name" value="Succinyl-CoA_synth-like"/>
</dbReference>
<dbReference type="Pfam" id="PF02629">
    <property type="entry name" value="CoA_binding"/>
    <property type="match status" value="1"/>
</dbReference>
<dbReference type="OrthoDB" id="372249at2157"/>
<dbReference type="GO" id="GO:0006099">
    <property type="term" value="P:tricarboxylic acid cycle"/>
    <property type="evidence" value="ECO:0007669"/>
    <property type="project" value="TreeGrafter"/>
</dbReference>
<dbReference type="GO" id="GO:0009361">
    <property type="term" value="C:succinate-CoA ligase complex (ADP-forming)"/>
    <property type="evidence" value="ECO:0007669"/>
    <property type="project" value="TreeGrafter"/>
</dbReference>
<protein>
    <submittedName>
        <fullName evidence="3">Uncharacterized protein</fullName>
    </submittedName>
</protein>
<evidence type="ECO:0000259" key="2">
    <source>
        <dbReference type="Pfam" id="PF02629"/>
    </source>
</evidence>
<reference evidence="4" key="1">
    <citation type="journal article" date="2014" name="Int. J. Syst. Evol. Microbiol.">
        <title>Complete genome sequence of Corynebacterium casei LMG S-19264T (=DSM 44701T), isolated from a smear-ripened cheese.</title>
        <authorList>
            <consortium name="US DOE Joint Genome Institute (JGI-PGF)"/>
            <person name="Walter F."/>
            <person name="Albersmeier A."/>
            <person name="Kalinowski J."/>
            <person name="Ruckert C."/>
        </authorList>
    </citation>
    <scope>NUCLEOTIDE SEQUENCE</scope>
    <source>
        <strain evidence="4">JCM 31740</strain>
    </source>
</reference>
<sequence length="526" mass="55608">MVEGLRITRPEHRRTVVMKGTFRDSVFLLRITEKVRRLPGVGEALVGMATDTNKDLAKSLGLWSEELAGAGPDDLVIVVGGSSQEAVEAAIATAKSLMEGGAEESQYSTVEAALAAIPEPTVVLISIPGKYVKDVALPLVEEGINVHVFSDNVPIEDEITLKQSAVKNDCFVFGPGAGTVLIRGVGLGFANKVRIGGVGVAAASGTGLQELSSMLSESGLGISYGLGVGGNDVKDVVGGLMMMKALEFLEEDPSTNVIALVSKIPNPTTKAKVEEFVKSRIKKPCVITFLGPGAKKGRDGRLTFTKTLHQAVASVASLGGGEEPLKAFLSKYHWDFQRTSEMVQSLRVNGRFVALLTGGTFANEGSVVLSEAGVSFSVDLRSGNAVVDLGEEEYTRGRPHPMIDPTIRTTVLRELAKDESVGAVYMDFVLGYGAHHDPAGAHSNAINYFLSEVERSGRRVELLGHVCGTSGDPQGLSEQEDKLKSLGVKLFPTNALAFLTLAGAVTRGGNKLKLVYDETVSIGGLL</sequence>
<reference evidence="4" key="4">
    <citation type="submission" date="2020-09" db="EMBL/GenBank/DDBJ databases">
        <authorList>
            <person name="Sun Q."/>
            <person name="Ohkuma M."/>
        </authorList>
    </citation>
    <scope>NUCLEOTIDE SEQUENCE</scope>
    <source>
        <strain evidence="4">JCM 31740</strain>
    </source>
</reference>
<dbReference type="SUPFAM" id="SSF52210">
    <property type="entry name" value="Succinyl-CoA synthetase domains"/>
    <property type="match status" value="2"/>
</dbReference>
<dbReference type="EMBL" id="BMQS01000012">
    <property type="protein sequence ID" value="GGT97924.1"/>
    <property type="molecule type" value="Genomic_DNA"/>
</dbReference>
<reference evidence="3" key="3">
    <citation type="journal article" date="2019" name="BMC Res. Notes">
        <title>Complete genome sequence of the Sulfodiicoccus acidiphilus strain HS-1T, the first crenarchaeon that lacks polB3, isolated from an acidic hot spring in Ohwaku-dani, Hakone, Japan.</title>
        <authorList>
            <person name="Sakai H.D."/>
            <person name="Kurosawa N."/>
        </authorList>
    </citation>
    <scope>NUCLEOTIDE SEQUENCE</scope>
    <source>
        <strain evidence="3">HS-1</strain>
    </source>
</reference>
<evidence type="ECO:0000313" key="5">
    <source>
        <dbReference type="Proteomes" id="UP000276741"/>
    </source>
</evidence>
<proteinExistence type="predicted"/>
<dbReference type="Proteomes" id="UP000616143">
    <property type="component" value="Unassembled WGS sequence"/>
</dbReference>
<dbReference type="GO" id="GO:0004776">
    <property type="term" value="F:succinate-CoA ligase (GDP-forming) activity"/>
    <property type="evidence" value="ECO:0007669"/>
    <property type="project" value="TreeGrafter"/>
</dbReference>
<accession>A0A348B6C7</accession>